<protein>
    <submittedName>
        <fullName evidence="2">DUF3027 domain-containing protein</fullName>
    </submittedName>
</protein>
<dbReference type="InterPro" id="IPR021391">
    <property type="entry name" value="DUF3027"/>
</dbReference>
<sequence length="224" mass="24083">MACATAATRSRPPASVWPRPCVASPMSWRPEMARTPKLDTLLAEATAEAREALAPVAPDAHVGGHLGVSADAERLVTHRFEALVPGYRGWEWYVSLARPSRGKEATVCESGIVPGPDALLAPPWVPWSDRMEPEELAAAKAASESVHGAPPEAESAETPAEPAESPASATHPTEVSDPAAPEGEDELEEHHAASGTGSDRDEDSEDDDEPRNVRGQRRRRRRKR</sequence>
<keyword evidence="3" id="KW-1185">Reference proteome</keyword>
<proteinExistence type="predicted"/>
<reference evidence="2 3" key="1">
    <citation type="submission" date="2018-07" db="EMBL/GenBank/DDBJ databases">
        <title>Arthrobacter sp. nov., isolated from raw cow's milk with high bacterial count.</title>
        <authorList>
            <person name="Hahne J."/>
            <person name="Isele D."/>
            <person name="Lipski A."/>
        </authorList>
    </citation>
    <scope>NUCLEOTIDE SEQUENCE [LARGE SCALE GENOMIC DNA]</scope>
    <source>
        <strain evidence="2 3">JZ R-183</strain>
    </source>
</reference>
<dbReference type="AlphaFoldDB" id="A0A496PG80"/>
<organism evidence="2 3">
    <name type="scientific">Galactobacter caseinivorans</name>
    <dbReference type="NCBI Taxonomy" id="2676123"/>
    <lineage>
        <taxon>Bacteria</taxon>
        <taxon>Bacillati</taxon>
        <taxon>Actinomycetota</taxon>
        <taxon>Actinomycetes</taxon>
        <taxon>Micrococcales</taxon>
        <taxon>Micrococcaceae</taxon>
        <taxon>Galactobacter</taxon>
    </lineage>
</organism>
<accession>A0A496PG80</accession>
<evidence type="ECO:0000313" key="3">
    <source>
        <dbReference type="Proteomes" id="UP000273119"/>
    </source>
</evidence>
<comment type="caution">
    <text evidence="2">The sequence shown here is derived from an EMBL/GenBank/DDBJ whole genome shotgun (WGS) entry which is preliminary data.</text>
</comment>
<feature type="compositionally biased region" description="Acidic residues" evidence="1">
    <location>
        <begin position="200"/>
        <end position="209"/>
    </location>
</feature>
<dbReference type="Proteomes" id="UP000273119">
    <property type="component" value="Unassembled WGS sequence"/>
</dbReference>
<dbReference type="EMBL" id="QQXL01000009">
    <property type="protein sequence ID" value="RKW69510.1"/>
    <property type="molecule type" value="Genomic_DNA"/>
</dbReference>
<gene>
    <name evidence="2" type="ORF">DWQ67_12865</name>
</gene>
<feature type="region of interest" description="Disordered" evidence="1">
    <location>
        <begin position="135"/>
        <end position="224"/>
    </location>
</feature>
<evidence type="ECO:0000256" key="1">
    <source>
        <dbReference type="SAM" id="MobiDB-lite"/>
    </source>
</evidence>
<dbReference type="Pfam" id="PF11228">
    <property type="entry name" value="DUF3027"/>
    <property type="match status" value="1"/>
</dbReference>
<evidence type="ECO:0000313" key="2">
    <source>
        <dbReference type="EMBL" id="RKW69510.1"/>
    </source>
</evidence>
<name>A0A496PG80_9MICC</name>
<feature type="compositionally biased region" description="Low complexity" evidence="1">
    <location>
        <begin position="136"/>
        <end position="170"/>
    </location>
</feature>
<feature type="compositionally biased region" description="Basic residues" evidence="1">
    <location>
        <begin position="214"/>
        <end position="224"/>
    </location>
</feature>